<evidence type="ECO:0000259" key="11">
    <source>
        <dbReference type="PROSITE" id="PS51140"/>
    </source>
</evidence>
<dbReference type="EMBL" id="KB201977">
    <property type="protein sequence ID" value="ESO93048.1"/>
    <property type="molecule type" value="Genomic_DNA"/>
</dbReference>
<evidence type="ECO:0000313" key="12">
    <source>
        <dbReference type="EMBL" id="ESO93048.1"/>
    </source>
</evidence>
<dbReference type="AlphaFoldDB" id="V3ZNU5"/>
<dbReference type="GO" id="GO:0005789">
    <property type="term" value="C:endoplasmic reticulum membrane"/>
    <property type="evidence" value="ECO:0007669"/>
    <property type="project" value="UniProtKB-SubCell"/>
</dbReference>
<dbReference type="HOGENOM" id="CLU_045696_0_0_1"/>
<feature type="domain" description="CUE" evidence="11">
    <location>
        <begin position="311"/>
        <end position="353"/>
    </location>
</feature>
<dbReference type="Proteomes" id="UP000030746">
    <property type="component" value="Unassembled WGS sequence"/>
</dbReference>
<feature type="transmembrane region" description="Helical" evidence="10">
    <location>
        <begin position="21"/>
        <end position="44"/>
    </location>
</feature>
<reference evidence="12 13" key="1">
    <citation type="journal article" date="2013" name="Nature">
        <title>Insights into bilaterian evolution from three spiralian genomes.</title>
        <authorList>
            <person name="Simakov O."/>
            <person name="Marletaz F."/>
            <person name="Cho S.J."/>
            <person name="Edsinger-Gonzales E."/>
            <person name="Havlak P."/>
            <person name="Hellsten U."/>
            <person name="Kuo D.H."/>
            <person name="Larsson T."/>
            <person name="Lv J."/>
            <person name="Arendt D."/>
            <person name="Savage R."/>
            <person name="Osoegawa K."/>
            <person name="de Jong P."/>
            <person name="Grimwood J."/>
            <person name="Chapman J.A."/>
            <person name="Shapiro H."/>
            <person name="Aerts A."/>
            <person name="Otillar R.P."/>
            <person name="Terry A.Y."/>
            <person name="Boore J.L."/>
            <person name="Grigoriev I.V."/>
            <person name="Lindberg D.R."/>
            <person name="Seaver E.C."/>
            <person name="Weisblat D.A."/>
            <person name="Putnam N.H."/>
            <person name="Rokhsar D.S."/>
        </authorList>
    </citation>
    <scope>NUCLEOTIDE SEQUENCE [LARGE SCALE GENOMIC DNA]</scope>
</reference>
<feature type="region of interest" description="Disordered" evidence="9">
    <location>
        <begin position="358"/>
        <end position="398"/>
    </location>
</feature>
<dbReference type="OrthoDB" id="1854593at2759"/>
<dbReference type="CDD" id="cd14420">
    <property type="entry name" value="CUE_AUP1"/>
    <property type="match status" value="1"/>
</dbReference>
<dbReference type="Pfam" id="PF02845">
    <property type="entry name" value="CUE"/>
    <property type="match status" value="1"/>
</dbReference>
<evidence type="ECO:0000256" key="2">
    <source>
        <dbReference type="ARBA" id="ARBA00004502"/>
    </source>
</evidence>
<dbReference type="CTD" id="20249054"/>
<keyword evidence="5 10" id="KW-0472">Membrane</keyword>
<dbReference type="KEGG" id="lgi:LOTGIDRAFT_232810"/>
<accession>V3ZNU5</accession>
<evidence type="ECO:0000256" key="4">
    <source>
        <dbReference type="ARBA" id="ARBA00022824"/>
    </source>
</evidence>
<dbReference type="GeneID" id="20249054"/>
<comment type="subcellular location">
    <subcellularLocation>
        <location evidence="1">Endoplasmic reticulum membrane</location>
        <topology evidence="1">Peripheral membrane protein</topology>
    </subcellularLocation>
    <subcellularLocation>
        <location evidence="2">Lipid droplet</location>
    </subcellularLocation>
</comment>
<dbReference type="RefSeq" id="XP_009056256.1">
    <property type="nucleotide sequence ID" value="XM_009058008.1"/>
</dbReference>
<dbReference type="GO" id="GO:0005811">
    <property type="term" value="C:lipid droplet"/>
    <property type="evidence" value="ECO:0007669"/>
    <property type="project" value="UniProtKB-SubCell"/>
</dbReference>
<keyword evidence="3" id="KW-0551">Lipid droplet</keyword>
<evidence type="ECO:0000256" key="10">
    <source>
        <dbReference type="SAM" id="Phobius"/>
    </source>
</evidence>
<proteinExistence type="inferred from homology"/>
<evidence type="ECO:0000256" key="1">
    <source>
        <dbReference type="ARBA" id="ARBA00004406"/>
    </source>
</evidence>
<dbReference type="SUPFAM" id="SSF69593">
    <property type="entry name" value="Glycerol-3-phosphate (1)-acyltransferase"/>
    <property type="match status" value="1"/>
</dbReference>
<evidence type="ECO:0000256" key="6">
    <source>
        <dbReference type="ARBA" id="ARBA00035634"/>
    </source>
</evidence>
<feature type="compositionally biased region" description="Low complexity" evidence="9">
    <location>
        <begin position="275"/>
        <end position="286"/>
    </location>
</feature>
<organism evidence="12 13">
    <name type="scientific">Lottia gigantea</name>
    <name type="common">Giant owl limpet</name>
    <dbReference type="NCBI Taxonomy" id="225164"/>
    <lineage>
        <taxon>Eukaryota</taxon>
        <taxon>Metazoa</taxon>
        <taxon>Spiralia</taxon>
        <taxon>Lophotrochozoa</taxon>
        <taxon>Mollusca</taxon>
        <taxon>Gastropoda</taxon>
        <taxon>Patellogastropoda</taxon>
        <taxon>Lottioidea</taxon>
        <taxon>Lottiidae</taxon>
        <taxon>Lottia</taxon>
    </lineage>
</organism>
<dbReference type="OMA" id="KFNSWPF"/>
<dbReference type="STRING" id="225164.V3ZNU5"/>
<feature type="compositionally biased region" description="Basic and acidic residues" evidence="9">
    <location>
        <begin position="383"/>
        <end position="398"/>
    </location>
</feature>
<keyword evidence="10" id="KW-0812">Transmembrane</keyword>
<dbReference type="PROSITE" id="PS51140">
    <property type="entry name" value="CUE"/>
    <property type="match status" value="1"/>
</dbReference>
<dbReference type="PANTHER" id="PTHR15486:SF96">
    <property type="entry name" value="LIPID DROPLET-REGULATING VLDL ASSEMBLY FACTOR AUP1"/>
    <property type="match status" value="1"/>
</dbReference>
<evidence type="ECO:0000256" key="7">
    <source>
        <dbReference type="ARBA" id="ARBA00035685"/>
    </source>
</evidence>
<sequence length="421" mass="48166">MEIQSLFHIKRFPRTRSLVNLVFYFPIGVFLAVVRLFISMHVIVICHILPHGSSIRRFVLKVMSGVLGFLVTVEGGDKLEQCSAKVIVSNHISIIDYFITDLVFPNQAPLENLPSIFIQLISKFKKLPSNVNKDQLLNEVKSICQESPVPVLFHPEKTTTNGESGLLKFNTVPFELDHSIQPIAVQCKRPSYFEINITTLESSWYTDIFWCFFLPCTFYKIHILPVVQKKEDESCEELSERVRSMIADTINITTTDYTYSDKIDYIKQLHRTYSHTSNTNNTSHNNRPNDVQTSSKPVSSNSPVPLSSNPAINNMVQQVKTVMPHVPVQVILKDLEKTKDVDRTLTNILDGIVQFTPEEPESQTTPTTNNTKQQTPCPSTQKFKSDSFGRTTRDRHMSFEERKKAMIEAARQKYKEKHNLL</sequence>
<dbReference type="SMART" id="SM00546">
    <property type="entry name" value="CUE"/>
    <property type="match status" value="1"/>
</dbReference>
<protein>
    <recommendedName>
        <fullName evidence="7">Lipid droplet-regulating VLDL assembly factor AUP1</fullName>
    </recommendedName>
    <alternativeName>
        <fullName evidence="8">Ancient ubiquitous protein 1</fullName>
    </alternativeName>
</protein>
<dbReference type="GO" id="GO:0043130">
    <property type="term" value="F:ubiquitin binding"/>
    <property type="evidence" value="ECO:0007669"/>
    <property type="project" value="InterPro"/>
</dbReference>
<keyword evidence="10" id="KW-1133">Transmembrane helix</keyword>
<dbReference type="GO" id="GO:0036503">
    <property type="term" value="P:ERAD pathway"/>
    <property type="evidence" value="ECO:0007669"/>
    <property type="project" value="InterPro"/>
</dbReference>
<evidence type="ECO:0000313" key="13">
    <source>
        <dbReference type="Proteomes" id="UP000030746"/>
    </source>
</evidence>
<dbReference type="Gene3D" id="1.10.8.10">
    <property type="entry name" value="DNA helicase RuvA subunit, C-terminal domain"/>
    <property type="match status" value="1"/>
</dbReference>
<dbReference type="PANTHER" id="PTHR15486">
    <property type="entry name" value="ANCIENT UBIQUITOUS PROTEIN"/>
    <property type="match status" value="1"/>
</dbReference>
<evidence type="ECO:0000256" key="3">
    <source>
        <dbReference type="ARBA" id="ARBA00022677"/>
    </source>
</evidence>
<feature type="compositionally biased region" description="Low complexity" evidence="9">
    <location>
        <begin position="294"/>
        <end position="308"/>
    </location>
</feature>
<keyword evidence="13" id="KW-1185">Reference proteome</keyword>
<name>V3ZNU5_LOTGI</name>
<evidence type="ECO:0000256" key="9">
    <source>
        <dbReference type="SAM" id="MobiDB-lite"/>
    </source>
</evidence>
<feature type="region of interest" description="Disordered" evidence="9">
    <location>
        <begin position="275"/>
        <end position="308"/>
    </location>
</feature>
<dbReference type="InterPro" id="IPR003892">
    <property type="entry name" value="CUE"/>
</dbReference>
<evidence type="ECO:0000256" key="8">
    <source>
        <dbReference type="ARBA" id="ARBA00035713"/>
    </source>
</evidence>
<evidence type="ECO:0000256" key="5">
    <source>
        <dbReference type="ARBA" id="ARBA00023136"/>
    </source>
</evidence>
<feature type="compositionally biased region" description="Low complexity" evidence="9">
    <location>
        <begin position="362"/>
        <end position="376"/>
    </location>
</feature>
<dbReference type="InterPro" id="IPR048056">
    <property type="entry name" value="AUP1_CUE"/>
</dbReference>
<comment type="similarity">
    <text evidence="6">Belongs to the AUP1 family.</text>
</comment>
<gene>
    <name evidence="12" type="ORF">LOTGIDRAFT_232810</name>
</gene>
<keyword evidence="4" id="KW-0256">Endoplasmic reticulum</keyword>